<sequence>MKCTTTKTISFPFDFGNPSIKSIVRCIHAISRISNGSSSPGFATCSYFVTWQTGH</sequence>
<dbReference type="EMBL" id="GBRH01279310">
    <property type="protein sequence ID" value="JAD18585.1"/>
    <property type="molecule type" value="Transcribed_RNA"/>
</dbReference>
<accession>A0A0A8Y0Q4</accession>
<reference evidence="1" key="1">
    <citation type="submission" date="2014-09" db="EMBL/GenBank/DDBJ databases">
        <authorList>
            <person name="Magalhaes I.L.F."/>
            <person name="Oliveira U."/>
            <person name="Santos F.R."/>
            <person name="Vidigal T.H.D.A."/>
            <person name="Brescovit A.D."/>
            <person name="Santos A.J."/>
        </authorList>
    </citation>
    <scope>NUCLEOTIDE SEQUENCE</scope>
    <source>
        <tissue evidence="1">Shoot tissue taken approximately 20 cm above the soil surface</tissue>
    </source>
</reference>
<evidence type="ECO:0000313" key="1">
    <source>
        <dbReference type="EMBL" id="JAD18585.1"/>
    </source>
</evidence>
<organism evidence="1">
    <name type="scientific">Arundo donax</name>
    <name type="common">Giant reed</name>
    <name type="synonym">Donax arundinaceus</name>
    <dbReference type="NCBI Taxonomy" id="35708"/>
    <lineage>
        <taxon>Eukaryota</taxon>
        <taxon>Viridiplantae</taxon>
        <taxon>Streptophyta</taxon>
        <taxon>Embryophyta</taxon>
        <taxon>Tracheophyta</taxon>
        <taxon>Spermatophyta</taxon>
        <taxon>Magnoliopsida</taxon>
        <taxon>Liliopsida</taxon>
        <taxon>Poales</taxon>
        <taxon>Poaceae</taxon>
        <taxon>PACMAD clade</taxon>
        <taxon>Arundinoideae</taxon>
        <taxon>Arundineae</taxon>
        <taxon>Arundo</taxon>
    </lineage>
</organism>
<name>A0A0A8Y0Q4_ARUDO</name>
<dbReference type="AlphaFoldDB" id="A0A0A8Y0Q4"/>
<proteinExistence type="predicted"/>
<reference evidence="1" key="2">
    <citation type="journal article" date="2015" name="Data Brief">
        <title>Shoot transcriptome of the giant reed, Arundo donax.</title>
        <authorList>
            <person name="Barrero R.A."/>
            <person name="Guerrero F.D."/>
            <person name="Moolhuijzen P."/>
            <person name="Goolsby J.A."/>
            <person name="Tidwell J."/>
            <person name="Bellgard S.E."/>
            <person name="Bellgard M.I."/>
        </authorList>
    </citation>
    <scope>NUCLEOTIDE SEQUENCE</scope>
    <source>
        <tissue evidence="1">Shoot tissue taken approximately 20 cm above the soil surface</tissue>
    </source>
</reference>
<protein>
    <submittedName>
        <fullName evidence="1">Uncharacterized protein</fullName>
    </submittedName>
</protein>